<dbReference type="EMBL" id="AWWV01009484">
    <property type="protein sequence ID" value="OMO86322.1"/>
    <property type="molecule type" value="Genomic_DNA"/>
</dbReference>
<dbReference type="Pfam" id="PF21447">
    <property type="entry name" value="Ppx-GppA_III"/>
    <property type="match status" value="1"/>
</dbReference>
<accession>A0A1R3IUR7</accession>
<dbReference type="GO" id="GO:0016462">
    <property type="term" value="F:pyrophosphatase activity"/>
    <property type="evidence" value="ECO:0007669"/>
    <property type="project" value="TreeGrafter"/>
</dbReference>
<dbReference type="Gene3D" id="3.30.420.40">
    <property type="match status" value="1"/>
</dbReference>
<sequence length="809" mass="91562">MAENLFAAIDMGTNAFKLVIVQAHFPGKFLPLLTAKESIVLGRDSSSSTISSHSQQLSIKSLNKFNEIIQTHQVPALHTRCVATSAVREARNKSQFIDSVAESTGFNVEVLSGEQEARFAYMGALQFLPVYDDLVLNVDIGGGSTEFAIGSRGKVEFCSSLKLGHVTLTQQNFGDDEVERVLNMREFIRNLVKESGLIEKVKDFGFQVAVGSSGTIRAIERAVFKGYQLGYVDNEVFFRECKRDWRFNRKELKSVVESLCKGGEGEKARRDALFKRRSQSIVAGGILLEEIFDMLGIDNMLVSGYGLREGVIADTLANAYGDGYDLNSNARFRSLLQLAAGFNGKKKTTSAAKCASMARVIFEGLRKCKERDNNEVGLTVPLDDKDLDYIEAACLLHNIGLFAGKKGYHKQSYHIIMNGNHLHGYSAKEVKLIALLTRHHRKKLPKFNGSSFNEFGDEEKQKFGVLCAIVRLCVLLHQNGYVSYKEMEISHSHEGFELLKGTYIQAGREIMIKSVTSAIPIYTMQVFKMPKKLCEDINAAVARFWWGQQQDEGRFHWIKWDNLADPKEKGGIGFRDMKIMNLACLSKQIWRLHQNPDALWAQILKGIYFPSTNIWEAKKGARASWVWASLLEGRDLIKENSQWLIGDGSKVNIWDDRWILKQGKVELKSDVQRQDLRNLPQKVQHILNKEDGIWDLSALQQIITEDTVEAIHRMPICENGGEDRMVWRASKNGEYSVKSGYFMLKNAEDRQSGSKASSSHQISDELWKKIWAWKVPRKVKNFCWRLCRGALAVQLFLWKRKIAGCVVWV</sequence>
<gene>
    <name evidence="3" type="ORF">CCACVL1_09643</name>
</gene>
<dbReference type="InterPro" id="IPR003695">
    <property type="entry name" value="Ppx_GppA_N"/>
</dbReference>
<dbReference type="CDD" id="cd24006">
    <property type="entry name" value="ASKHA_NBD_PPX_GppA"/>
    <property type="match status" value="1"/>
</dbReference>
<dbReference type="Gramene" id="OMO86322">
    <property type="protein sequence ID" value="OMO86322"/>
    <property type="gene ID" value="CCACVL1_09643"/>
</dbReference>
<comment type="caution">
    <text evidence="3">The sequence shown here is derived from an EMBL/GenBank/DDBJ whole genome shotgun (WGS) entry which is preliminary data.</text>
</comment>
<dbReference type="PANTHER" id="PTHR30005:SF0">
    <property type="entry name" value="RETROGRADE REGULATION PROTEIN 2"/>
    <property type="match status" value="1"/>
</dbReference>
<dbReference type="InterPro" id="IPR043129">
    <property type="entry name" value="ATPase_NBD"/>
</dbReference>
<dbReference type="AlphaFoldDB" id="A0A1R3IUR7"/>
<name>A0A1R3IUR7_COCAP</name>
<dbReference type="Proteomes" id="UP000188268">
    <property type="component" value="Unassembled WGS sequence"/>
</dbReference>
<dbReference type="PANTHER" id="PTHR30005">
    <property type="entry name" value="EXOPOLYPHOSPHATASE"/>
    <property type="match status" value="1"/>
</dbReference>
<reference evidence="3 4" key="1">
    <citation type="submission" date="2013-09" db="EMBL/GenBank/DDBJ databases">
        <title>Corchorus capsularis genome sequencing.</title>
        <authorList>
            <person name="Alam M."/>
            <person name="Haque M.S."/>
            <person name="Islam M.S."/>
            <person name="Emdad E.M."/>
            <person name="Islam M.M."/>
            <person name="Ahmed B."/>
            <person name="Halim A."/>
            <person name="Hossen Q.M.M."/>
            <person name="Hossain M.Z."/>
            <person name="Ahmed R."/>
            <person name="Khan M.M."/>
            <person name="Islam R."/>
            <person name="Rashid M.M."/>
            <person name="Khan S.A."/>
            <person name="Rahman M.S."/>
            <person name="Alam M."/>
        </authorList>
    </citation>
    <scope>NUCLEOTIDE SEQUENCE [LARGE SCALE GENOMIC DNA]</scope>
    <source>
        <strain evidence="4">cv. CVL-1</strain>
        <tissue evidence="3">Whole seedling</tissue>
    </source>
</reference>
<evidence type="ECO:0000259" key="1">
    <source>
        <dbReference type="Pfam" id="PF02541"/>
    </source>
</evidence>
<evidence type="ECO:0000313" key="4">
    <source>
        <dbReference type="Proteomes" id="UP000188268"/>
    </source>
</evidence>
<dbReference type="Pfam" id="PF02541">
    <property type="entry name" value="Ppx-GppA"/>
    <property type="match status" value="1"/>
</dbReference>
<protein>
    <submittedName>
        <fullName evidence="3">Ppx/GppA phosphatase</fullName>
    </submittedName>
</protein>
<keyword evidence="4" id="KW-1185">Reference proteome</keyword>
<evidence type="ECO:0000313" key="3">
    <source>
        <dbReference type="EMBL" id="OMO86322.1"/>
    </source>
</evidence>
<organism evidence="3 4">
    <name type="scientific">Corchorus capsularis</name>
    <name type="common">Jute</name>
    <dbReference type="NCBI Taxonomy" id="210143"/>
    <lineage>
        <taxon>Eukaryota</taxon>
        <taxon>Viridiplantae</taxon>
        <taxon>Streptophyta</taxon>
        <taxon>Embryophyta</taxon>
        <taxon>Tracheophyta</taxon>
        <taxon>Spermatophyta</taxon>
        <taxon>Magnoliopsida</taxon>
        <taxon>eudicotyledons</taxon>
        <taxon>Gunneridae</taxon>
        <taxon>Pentapetalae</taxon>
        <taxon>rosids</taxon>
        <taxon>malvids</taxon>
        <taxon>Malvales</taxon>
        <taxon>Malvaceae</taxon>
        <taxon>Grewioideae</taxon>
        <taxon>Apeibeae</taxon>
        <taxon>Corchorus</taxon>
    </lineage>
</organism>
<dbReference type="Gene3D" id="1.10.3210.10">
    <property type="entry name" value="Hypothetical protein af1432"/>
    <property type="match status" value="1"/>
</dbReference>
<dbReference type="OrthoDB" id="2014654at2759"/>
<dbReference type="Gene3D" id="3.30.420.150">
    <property type="entry name" value="Exopolyphosphatase. Domain 2"/>
    <property type="match status" value="1"/>
</dbReference>
<dbReference type="SUPFAM" id="SSF53067">
    <property type="entry name" value="Actin-like ATPase domain"/>
    <property type="match status" value="2"/>
</dbReference>
<feature type="domain" description="Ppx/GppA phosphatase C-terminal" evidence="2">
    <location>
        <begin position="349"/>
        <end position="482"/>
    </location>
</feature>
<evidence type="ECO:0000259" key="2">
    <source>
        <dbReference type="Pfam" id="PF21447"/>
    </source>
</evidence>
<dbReference type="InterPro" id="IPR048950">
    <property type="entry name" value="Ppx_GppA_C"/>
</dbReference>
<dbReference type="InterPro" id="IPR050273">
    <property type="entry name" value="GppA/Ppx_hydrolase"/>
</dbReference>
<proteinExistence type="predicted"/>
<feature type="domain" description="Ppx/GppA phosphatase N-terminal" evidence="1">
    <location>
        <begin position="32"/>
        <end position="317"/>
    </location>
</feature>
<dbReference type="SUPFAM" id="SSF109604">
    <property type="entry name" value="HD-domain/PDEase-like"/>
    <property type="match status" value="1"/>
</dbReference>
<dbReference type="STRING" id="210143.A0A1R3IUR7"/>